<protein>
    <submittedName>
        <fullName evidence="7">Uncharacterized protein</fullName>
    </submittedName>
</protein>
<sequence>VYRVRGFCFAEMELPTEVNIPLTTTPGSADQSDADHQENHTKRGFCAAFRYNEFHRRLAICSIICGFSCIGFKALIYSVEAEHATSDKARRLSKKARMYSILSTVLWVIFIISIPVLFFIFLFFYSCYGHI</sequence>
<gene>
    <name evidence="7" type="primary">Nfu_g_1_017011</name>
</gene>
<keyword evidence="4 6" id="KW-1133">Transmembrane helix</keyword>
<accession>A0A1A8U775</accession>
<evidence type="ECO:0000256" key="2">
    <source>
        <dbReference type="ARBA" id="ARBA00006843"/>
    </source>
</evidence>
<keyword evidence="5 6" id="KW-0472">Membrane</keyword>
<evidence type="ECO:0000256" key="3">
    <source>
        <dbReference type="ARBA" id="ARBA00022692"/>
    </source>
</evidence>
<reference evidence="7" key="1">
    <citation type="submission" date="2016-05" db="EMBL/GenBank/DDBJ databases">
        <authorList>
            <person name="Lavstsen T."/>
            <person name="Jespersen J.S."/>
        </authorList>
    </citation>
    <scope>NUCLEOTIDE SEQUENCE</scope>
    <source>
        <tissue evidence="7">Brain</tissue>
    </source>
</reference>
<evidence type="ECO:0000256" key="4">
    <source>
        <dbReference type="ARBA" id="ARBA00022989"/>
    </source>
</evidence>
<feature type="non-terminal residue" evidence="7">
    <location>
        <position position="131"/>
    </location>
</feature>
<evidence type="ECO:0000256" key="5">
    <source>
        <dbReference type="ARBA" id="ARBA00023136"/>
    </source>
</evidence>
<dbReference type="GO" id="GO:0016020">
    <property type="term" value="C:membrane"/>
    <property type="evidence" value="ECO:0007669"/>
    <property type="project" value="UniProtKB-SubCell"/>
</dbReference>
<evidence type="ECO:0000313" key="7">
    <source>
        <dbReference type="EMBL" id="SBS43446.1"/>
    </source>
</evidence>
<feature type="transmembrane region" description="Helical" evidence="6">
    <location>
        <begin position="99"/>
        <end position="125"/>
    </location>
</feature>
<dbReference type="InterPro" id="IPR007593">
    <property type="entry name" value="CD225/Dispanin_fam"/>
</dbReference>
<dbReference type="EMBL" id="HAEJ01002989">
    <property type="protein sequence ID" value="SBS43446.1"/>
    <property type="molecule type" value="Transcribed_RNA"/>
</dbReference>
<feature type="transmembrane region" description="Helical" evidence="6">
    <location>
        <begin position="58"/>
        <end position="79"/>
    </location>
</feature>
<feature type="non-terminal residue" evidence="7">
    <location>
        <position position="1"/>
    </location>
</feature>
<comment type="similarity">
    <text evidence="2">Belongs to the CD225/Dispanin family.</text>
</comment>
<keyword evidence="3 6" id="KW-0812">Transmembrane</keyword>
<evidence type="ECO:0000256" key="6">
    <source>
        <dbReference type="SAM" id="Phobius"/>
    </source>
</evidence>
<reference evidence="7" key="2">
    <citation type="submission" date="2016-06" db="EMBL/GenBank/DDBJ databases">
        <title>The genome of a short-lived fish provides insights into sex chromosome evolution and the genetic control of aging.</title>
        <authorList>
            <person name="Reichwald K."/>
            <person name="Felder M."/>
            <person name="Petzold A."/>
            <person name="Koch P."/>
            <person name="Groth M."/>
            <person name="Platzer M."/>
        </authorList>
    </citation>
    <scope>NUCLEOTIDE SEQUENCE</scope>
    <source>
        <tissue evidence="7">Brain</tissue>
    </source>
</reference>
<proteinExistence type="inferred from homology"/>
<dbReference type="Pfam" id="PF04505">
    <property type="entry name" value="CD225"/>
    <property type="match status" value="1"/>
</dbReference>
<organism evidence="7">
    <name type="scientific">Nothobranchius furzeri</name>
    <name type="common">Turquoise killifish</name>
    <dbReference type="NCBI Taxonomy" id="105023"/>
    <lineage>
        <taxon>Eukaryota</taxon>
        <taxon>Metazoa</taxon>
        <taxon>Chordata</taxon>
        <taxon>Craniata</taxon>
        <taxon>Vertebrata</taxon>
        <taxon>Euteleostomi</taxon>
        <taxon>Actinopterygii</taxon>
        <taxon>Neopterygii</taxon>
        <taxon>Teleostei</taxon>
        <taxon>Neoteleostei</taxon>
        <taxon>Acanthomorphata</taxon>
        <taxon>Ovalentaria</taxon>
        <taxon>Atherinomorphae</taxon>
        <taxon>Cyprinodontiformes</taxon>
        <taxon>Nothobranchiidae</taxon>
        <taxon>Nothobranchius</taxon>
    </lineage>
</organism>
<dbReference type="AlphaFoldDB" id="A0A1A8U775"/>
<evidence type="ECO:0000256" key="1">
    <source>
        <dbReference type="ARBA" id="ARBA00004370"/>
    </source>
</evidence>
<name>A0A1A8U775_NOTFU</name>
<comment type="subcellular location">
    <subcellularLocation>
        <location evidence="1">Membrane</location>
    </subcellularLocation>
</comment>